<dbReference type="CDD" id="cd02511">
    <property type="entry name" value="Beta4Glucosyltransferase"/>
    <property type="match status" value="1"/>
</dbReference>
<dbReference type="InterPro" id="IPR029044">
    <property type="entry name" value="Nucleotide-diphossugar_trans"/>
</dbReference>
<organism evidence="2 3">
    <name type="scientific">Candidatus Allocopromorpha excrementipullorum</name>
    <dbReference type="NCBI Taxonomy" id="2840743"/>
    <lineage>
        <taxon>Bacteria</taxon>
        <taxon>Bacillati</taxon>
        <taxon>Bacillota</taxon>
        <taxon>Clostridia</taxon>
        <taxon>Eubacteriales</taxon>
        <taxon>Eubacteriaceae</taxon>
        <taxon>Eubacteriaceae incertae sedis</taxon>
        <taxon>Candidatus Allocopromorpha</taxon>
    </lineage>
</organism>
<protein>
    <submittedName>
        <fullName evidence="2">Glycosyltransferase</fullName>
    </submittedName>
</protein>
<reference evidence="2" key="2">
    <citation type="journal article" date="2021" name="PeerJ">
        <title>Extensive microbial diversity within the chicken gut microbiome revealed by metagenomics and culture.</title>
        <authorList>
            <person name="Gilroy R."/>
            <person name="Ravi A."/>
            <person name="Getino M."/>
            <person name="Pursley I."/>
            <person name="Horton D.L."/>
            <person name="Alikhan N.F."/>
            <person name="Baker D."/>
            <person name="Gharbi K."/>
            <person name="Hall N."/>
            <person name="Watson M."/>
            <person name="Adriaenssens E.M."/>
            <person name="Foster-Nyarko E."/>
            <person name="Jarju S."/>
            <person name="Secka A."/>
            <person name="Antonio M."/>
            <person name="Oren A."/>
            <person name="Chaudhuri R.R."/>
            <person name="La Ragione R."/>
            <person name="Hildebrand F."/>
            <person name="Pallen M.J."/>
        </authorList>
    </citation>
    <scope>NUCLEOTIDE SEQUENCE</scope>
    <source>
        <strain evidence="2">ChiSjej4B22-8349</strain>
    </source>
</reference>
<evidence type="ECO:0000313" key="3">
    <source>
        <dbReference type="Proteomes" id="UP000824130"/>
    </source>
</evidence>
<name>A0A9D1N6D3_9FIRM</name>
<dbReference type="Gene3D" id="1.25.40.10">
    <property type="entry name" value="Tetratricopeptide repeat domain"/>
    <property type="match status" value="1"/>
</dbReference>
<dbReference type="PANTHER" id="PTHR43630">
    <property type="entry name" value="POLY-BETA-1,6-N-ACETYL-D-GLUCOSAMINE SYNTHASE"/>
    <property type="match status" value="1"/>
</dbReference>
<sequence>MITISLCMIVRDEESVLGRLLEQMKDVVDEIIIVDTGSVDKTEEIARQYTSSVFHYQWHDDFAAARNFACQNAAMDYWMWLDADDAVTPENQARLLELKRTLEPDTDVVMMRYATGFDEKGKANFSYYRERLIRNGKGFRWEGRVHEAVTPAGKVVYSDVVIEHRKVFQGDPDRNLRIYEDMLCAGEEFSPRSLFYYGRELLYHQRYEEAAAVLEKFLETEEGWKENKIDACLQAARCYEKMGNAEKRMGLLLESFRYDIPRAEVCCDMGRLFMEKRDFEKAAYWYGQALAVPDRYGEGGFEQKEFHGFIPLIQLCVCCDRMGDINGAWQYHLRSAVLKPEDESVRKNQRYFERLFAER</sequence>
<gene>
    <name evidence="2" type="ORF">IAD25_03615</name>
</gene>
<dbReference type="SUPFAM" id="SSF53448">
    <property type="entry name" value="Nucleotide-diphospho-sugar transferases"/>
    <property type="match status" value="1"/>
</dbReference>
<feature type="domain" description="Glycosyltransferase 2-like" evidence="1">
    <location>
        <begin position="5"/>
        <end position="126"/>
    </location>
</feature>
<reference evidence="2" key="1">
    <citation type="submission" date="2020-10" db="EMBL/GenBank/DDBJ databases">
        <authorList>
            <person name="Gilroy R."/>
        </authorList>
    </citation>
    <scope>NUCLEOTIDE SEQUENCE</scope>
    <source>
        <strain evidence="2">ChiSjej4B22-8349</strain>
    </source>
</reference>
<evidence type="ECO:0000259" key="1">
    <source>
        <dbReference type="Pfam" id="PF00535"/>
    </source>
</evidence>
<proteinExistence type="predicted"/>
<dbReference type="AlphaFoldDB" id="A0A9D1N6D3"/>
<dbReference type="EMBL" id="DVOB01000078">
    <property type="protein sequence ID" value="HIU95781.1"/>
    <property type="molecule type" value="Genomic_DNA"/>
</dbReference>
<dbReference type="Proteomes" id="UP000824130">
    <property type="component" value="Unassembled WGS sequence"/>
</dbReference>
<dbReference type="InterPro" id="IPR001173">
    <property type="entry name" value="Glyco_trans_2-like"/>
</dbReference>
<evidence type="ECO:0000313" key="2">
    <source>
        <dbReference type="EMBL" id="HIU95781.1"/>
    </source>
</evidence>
<dbReference type="Pfam" id="PF00535">
    <property type="entry name" value="Glycos_transf_2"/>
    <property type="match status" value="1"/>
</dbReference>
<dbReference type="Gene3D" id="3.90.550.10">
    <property type="entry name" value="Spore Coat Polysaccharide Biosynthesis Protein SpsA, Chain A"/>
    <property type="match status" value="1"/>
</dbReference>
<comment type="caution">
    <text evidence="2">The sequence shown here is derived from an EMBL/GenBank/DDBJ whole genome shotgun (WGS) entry which is preliminary data.</text>
</comment>
<dbReference type="InterPro" id="IPR011990">
    <property type="entry name" value="TPR-like_helical_dom_sf"/>
</dbReference>
<dbReference type="PANTHER" id="PTHR43630:SF2">
    <property type="entry name" value="GLYCOSYLTRANSFERASE"/>
    <property type="match status" value="1"/>
</dbReference>
<dbReference type="SUPFAM" id="SSF48452">
    <property type="entry name" value="TPR-like"/>
    <property type="match status" value="1"/>
</dbReference>
<accession>A0A9D1N6D3</accession>